<sequence length="296" mass="33726">MTRKLLQIKNDKICATFDRKGAELVSLKDVATGLEFLWQADADFWGRHAPILFPIVGKLKGDKYIYDEKEYALSQHGFARDQVFRVQSETPNSLSFSLSSNEETKESYPFDFQLLICYQIHKNHLVVNYRVTNKGKSKMYFGIGGHPAFNVPLDSNLDFEDYHIKLESTEPVSRLPLDGAYIHLEKKTVVQKLLDIPLRHDIFSQDALIYATTGPTKLTLEAQNSANKVVVSYDQMPFVGLWSPFPKKAPFVCLEPWQGLADTIDSKGELTQKLGINQLEPNHDFECSYTIQVETK</sequence>
<dbReference type="CDD" id="cd09024">
    <property type="entry name" value="Aldose_epim_lacX"/>
    <property type="match status" value="1"/>
</dbReference>
<comment type="caution">
    <text evidence="1">The sequence shown here is derived from an EMBL/GenBank/DDBJ whole genome shotgun (WGS) entry which is preliminary data.</text>
</comment>
<dbReference type="RefSeq" id="WP_126822441.1">
    <property type="nucleotide sequence ID" value="NZ_JBHLWU010000001.1"/>
</dbReference>
<organism evidence="1 2">
    <name type="scientific">Vagococcus entomophilus</name>
    <dbReference type="NCBI Taxonomy" id="1160095"/>
    <lineage>
        <taxon>Bacteria</taxon>
        <taxon>Bacillati</taxon>
        <taxon>Bacillota</taxon>
        <taxon>Bacilli</taxon>
        <taxon>Lactobacillales</taxon>
        <taxon>Enterococcaceae</taxon>
        <taxon>Vagococcus</taxon>
    </lineage>
</organism>
<dbReference type="InterPro" id="IPR014718">
    <property type="entry name" value="GH-type_carb-bd"/>
</dbReference>
<gene>
    <name evidence="1" type="ORF">CBF30_02510</name>
</gene>
<dbReference type="OrthoDB" id="9795355at2"/>
<dbReference type="GO" id="GO:0016853">
    <property type="term" value="F:isomerase activity"/>
    <property type="evidence" value="ECO:0007669"/>
    <property type="project" value="InterPro"/>
</dbReference>
<dbReference type="AlphaFoldDB" id="A0A430AKZ0"/>
<dbReference type="Gene3D" id="2.70.98.10">
    <property type="match status" value="1"/>
</dbReference>
<dbReference type="GO" id="GO:0005975">
    <property type="term" value="P:carbohydrate metabolic process"/>
    <property type="evidence" value="ECO:0007669"/>
    <property type="project" value="InterPro"/>
</dbReference>
<dbReference type="InterPro" id="IPR037481">
    <property type="entry name" value="LacX"/>
</dbReference>
<reference evidence="1 2" key="1">
    <citation type="submission" date="2017-05" db="EMBL/GenBank/DDBJ databases">
        <title>Vagococcus spp. assemblies.</title>
        <authorList>
            <person name="Gulvik C.A."/>
        </authorList>
    </citation>
    <scope>NUCLEOTIDE SEQUENCE [LARGE SCALE GENOMIC DNA]</scope>
    <source>
        <strain evidence="1 2">DSM 24756</strain>
    </source>
</reference>
<dbReference type="GO" id="GO:0030246">
    <property type="term" value="F:carbohydrate binding"/>
    <property type="evidence" value="ECO:0007669"/>
    <property type="project" value="InterPro"/>
</dbReference>
<name>A0A430AKZ0_9ENTE</name>
<dbReference type="InterPro" id="IPR008183">
    <property type="entry name" value="Aldose_1/G6P_1-epimerase"/>
</dbReference>
<evidence type="ECO:0000313" key="2">
    <source>
        <dbReference type="Proteomes" id="UP000288669"/>
    </source>
</evidence>
<dbReference type="SUPFAM" id="SSF74650">
    <property type="entry name" value="Galactose mutarotase-like"/>
    <property type="match status" value="1"/>
</dbReference>
<dbReference type="Proteomes" id="UP000288669">
    <property type="component" value="Unassembled WGS sequence"/>
</dbReference>
<dbReference type="EMBL" id="NGJZ01000001">
    <property type="protein sequence ID" value="RSU08792.1"/>
    <property type="molecule type" value="Genomic_DNA"/>
</dbReference>
<dbReference type="Pfam" id="PF01263">
    <property type="entry name" value="Aldose_epim"/>
    <property type="match status" value="1"/>
</dbReference>
<proteinExistence type="predicted"/>
<accession>A0A430AKZ0</accession>
<dbReference type="PANTHER" id="PTHR11122">
    <property type="entry name" value="APOSPORY-ASSOCIATED PROTEIN C-RELATED"/>
    <property type="match status" value="1"/>
</dbReference>
<keyword evidence="2" id="KW-1185">Reference proteome</keyword>
<evidence type="ECO:0000313" key="1">
    <source>
        <dbReference type="EMBL" id="RSU08792.1"/>
    </source>
</evidence>
<protein>
    <submittedName>
        <fullName evidence="1">Aldose epimerase</fullName>
    </submittedName>
</protein>
<dbReference type="PANTHER" id="PTHR11122:SF13">
    <property type="entry name" value="GLUCOSE-6-PHOSPHATE 1-EPIMERASE"/>
    <property type="match status" value="1"/>
</dbReference>
<dbReference type="InterPro" id="IPR011013">
    <property type="entry name" value="Gal_mutarotase_sf_dom"/>
</dbReference>